<accession>A0A9D3W0L8</accession>
<dbReference type="Proteomes" id="UP000828251">
    <property type="component" value="Unassembled WGS sequence"/>
</dbReference>
<protein>
    <submittedName>
        <fullName evidence="1">Uncharacterized protein</fullName>
    </submittedName>
</protein>
<gene>
    <name evidence="1" type="ORF">J1N35_010230</name>
</gene>
<name>A0A9D3W0L8_9ROSI</name>
<reference evidence="1 2" key="1">
    <citation type="journal article" date="2021" name="Plant Biotechnol. J.">
        <title>Multi-omics assisted identification of the key and species-specific regulatory components of drought-tolerant mechanisms in Gossypium stocksii.</title>
        <authorList>
            <person name="Yu D."/>
            <person name="Ke L."/>
            <person name="Zhang D."/>
            <person name="Wu Y."/>
            <person name="Sun Y."/>
            <person name="Mei J."/>
            <person name="Sun J."/>
            <person name="Sun Y."/>
        </authorList>
    </citation>
    <scope>NUCLEOTIDE SEQUENCE [LARGE SCALE GENOMIC DNA]</scope>
    <source>
        <strain evidence="2">cv. E1</strain>
        <tissue evidence="1">Leaf</tissue>
    </source>
</reference>
<comment type="caution">
    <text evidence="1">The sequence shown here is derived from an EMBL/GenBank/DDBJ whole genome shotgun (WGS) entry which is preliminary data.</text>
</comment>
<evidence type="ECO:0000313" key="2">
    <source>
        <dbReference type="Proteomes" id="UP000828251"/>
    </source>
</evidence>
<dbReference type="EMBL" id="JAIQCV010000004">
    <property type="protein sequence ID" value="KAH1106462.1"/>
    <property type="molecule type" value="Genomic_DNA"/>
</dbReference>
<proteinExistence type="predicted"/>
<sequence length="63" mass="7118">MSVAHAGMFNETSPGLCGLLAAWLSSPSHNKDRKVLLAIQAWRLINWLIWDTQGKKWCHKVDS</sequence>
<dbReference type="AlphaFoldDB" id="A0A9D3W0L8"/>
<keyword evidence="2" id="KW-1185">Reference proteome</keyword>
<organism evidence="1 2">
    <name type="scientific">Gossypium stocksii</name>
    <dbReference type="NCBI Taxonomy" id="47602"/>
    <lineage>
        <taxon>Eukaryota</taxon>
        <taxon>Viridiplantae</taxon>
        <taxon>Streptophyta</taxon>
        <taxon>Embryophyta</taxon>
        <taxon>Tracheophyta</taxon>
        <taxon>Spermatophyta</taxon>
        <taxon>Magnoliopsida</taxon>
        <taxon>eudicotyledons</taxon>
        <taxon>Gunneridae</taxon>
        <taxon>Pentapetalae</taxon>
        <taxon>rosids</taxon>
        <taxon>malvids</taxon>
        <taxon>Malvales</taxon>
        <taxon>Malvaceae</taxon>
        <taxon>Malvoideae</taxon>
        <taxon>Gossypium</taxon>
    </lineage>
</organism>
<evidence type="ECO:0000313" key="1">
    <source>
        <dbReference type="EMBL" id="KAH1106462.1"/>
    </source>
</evidence>